<reference evidence="7" key="2">
    <citation type="journal article" date="2023" name="IMA Fungus">
        <title>Comparative genomic study of the Penicillium genus elucidates a diverse pangenome and 15 lateral gene transfer events.</title>
        <authorList>
            <person name="Petersen C."/>
            <person name="Sorensen T."/>
            <person name="Nielsen M.R."/>
            <person name="Sondergaard T.E."/>
            <person name="Sorensen J.L."/>
            <person name="Fitzpatrick D.A."/>
            <person name="Frisvad J.C."/>
            <person name="Nielsen K.L."/>
        </authorList>
    </citation>
    <scope>NUCLEOTIDE SEQUENCE</scope>
    <source>
        <strain evidence="7">IBT 16125</strain>
    </source>
</reference>
<evidence type="ECO:0000256" key="1">
    <source>
        <dbReference type="ARBA" id="ARBA00022723"/>
    </source>
</evidence>
<name>A0AAD6CDT5_9EURO</name>
<dbReference type="Proteomes" id="UP001213681">
    <property type="component" value="Unassembled WGS sequence"/>
</dbReference>
<dbReference type="GO" id="GO:0009410">
    <property type="term" value="P:response to xenobiotic stimulus"/>
    <property type="evidence" value="ECO:0007669"/>
    <property type="project" value="TreeGrafter"/>
</dbReference>
<keyword evidence="4" id="KW-0238">DNA-binding</keyword>
<dbReference type="GO" id="GO:0046872">
    <property type="term" value="F:metal ion binding"/>
    <property type="evidence" value="ECO:0007669"/>
    <property type="project" value="UniProtKB-KW"/>
</dbReference>
<reference evidence="7" key="1">
    <citation type="submission" date="2022-12" db="EMBL/GenBank/DDBJ databases">
        <authorList>
            <person name="Petersen C."/>
        </authorList>
    </citation>
    <scope>NUCLEOTIDE SEQUENCE</scope>
    <source>
        <strain evidence="7">IBT 16125</strain>
    </source>
</reference>
<dbReference type="InterPro" id="IPR052478">
    <property type="entry name" value="Metabolite_Synth_Reg"/>
</dbReference>
<comment type="caution">
    <text evidence="7">The sequence shown here is derived from an EMBL/GenBank/DDBJ whole genome shotgun (WGS) entry which is preliminary data.</text>
</comment>
<accession>A0AAD6CDT5</accession>
<evidence type="ECO:0000256" key="6">
    <source>
        <dbReference type="ARBA" id="ARBA00023242"/>
    </source>
</evidence>
<keyword evidence="1" id="KW-0479">Metal-binding</keyword>
<keyword evidence="5" id="KW-0804">Transcription</keyword>
<dbReference type="GeneID" id="81596470"/>
<evidence type="ECO:0000313" key="7">
    <source>
        <dbReference type="EMBL" id="KAJ5461292.1"/>
    </source>
</evidence>
<keyword evidence="2" id="KW-0862">Zinc</keyword>
<dbReference type="RefSeq" id="XP_056770334.1">
    <property type="nucleotide sequence ID" value="XM_056906227.1"/>
</dbReference>
<evidence type="ECO:0000256" key="5">
    <source>
        <dbReference type="ARBA" id="ARBA00023163"/>
    </source>
</evidence>
<dbReference type="GO" id="GO:0003700">
    <property type="term" value="F:DNA-binding transcription factor activity"/>
    <property type="evidence" value="ECO:0007669"/>
    <property type="project" value="TreeGrafter"/>
</dbReference>
<evidence type="ECO:0000313" key="8">
    <source>
        <dbReference type="Proteomes" id="UP001213681"/>
    </source>
</evidence>
<evidence type="ECO:0000256" key="2">
    <source>
        <dbReference type="ARBA" id="ARBA00022833"/>
    </source>
</evidence>
<keyword evidence="6" id="KW-0539">Nucleus</keyword>
<organism evidence="7 8">
    <name type="scientific">Penicillium daleae</name>
    <dbReference type="NCBI Taxonomy" id="63821"/>
    <lineage>
        <taxon>Eukaryota</taxon>
        <taxon>Fungi</taxon>
        <taxon>Dikarya</taxon>
        <taxon>Ascomycota</taxon>
        <taxon>Pezizomycotina</taxon>
        <taxon>Eurotiomycetes</taxon>
        <taxon>Eurotiomycetidae</taxon>
        <taxon>Eurotiales</taxon>
        <taxon>Aspergillaceae</taxon>
        <taxon>Penicillium</taxon>
    </lineage>
</organism>
<sequence>MLCIYRRVRALNAHAPLPGRALDRILALASRGLRAARAMVAATCAWHQVANVPFQVVCTLLAIDNRAALALLPDAMATLREVLAAYDTAVMREAYSTAYLLIALHQRRKEDDTRALGGVSVPVPVSEVQQSKGDARSDELGLGRDEDVQATVQTQVQTQARAQDVLGPVSDAELSWLGDLMIDMPSLQNFDLDQFLMTDVPWPLPEMGI</sequence>
<dbReference type="GO" id="GO:0003677">
    <property type="term" value="F:DNA binding"/>
    <property type="evidence" value="ECO:0007669"/>
    <property type="project" value="UniProtKB-KW"/>
</dbReference>
<keyword evidence="8" id="KW-1185">Reference proteome</keyword>
<dbReference type="PANTHER" id="PTHR31779:SF5">
    <property type="entry name" value="ZN(II)2CYS6 TRANSCRIPTION FACTOR (EUROFUNG)"/>
    <property type="match status" value="1"/>
</dbReference>
<evidence type="ECO:0000256" key="3">
    <source>
        <dbReference type="ARBA" id="ARBA00023015"/>
    </source>
</evidence>
<dbReference type="PANTHER" id="PTHR31779">
    <property type="entry name" value="2-NITROPROPANE DIOXYGENASE FAMILY, PUTATIVE (AFU_ORTHOLOGUE AFUA_2G17430)-RELATED"/>
    <property type="match status" value="1"/>
</dbReference>
<protein>
    <submittedName>
        <fullName evidence="7">Uncharacterized protein</fullName>
    </submittedName>
</protein>
<dbReference type="AlphaFoldDB" id="A0AAD6CDT5"/>
<gene>
    <name evidence="7" type="ORF">N7458_002844</name>
</gene>
<evidence type="ECO:0000256" key="4">
    <source>
        <dbReference type="ARBA" id="ARBA00023125"/>
    </source>
</evidence>
<dbReference type="EMBL" id="JAPVEA010000002">
    <property type="protein sequence ID" value="KAJ5461292.1"/>
    <property type="molecule type" value="Genomic_DNA"/>
</dbReference>
<keyword evidence="3" id="KW-0805">Transcription regulation</keyword>
<proteinExistence type="predicted"/>